<dbReference type="AlphaFoldDB" id="A0A2T5G6B9"/>
<dbReference type="PANTHER" id="PTHR48084:SF3">
    <property type="entry name" value="SUBUNIT OF PYRUVATE:FLAVODOXIN OXIDOREDUCTASE"/>
    <property type="match status" value="1"/>
</dbReference>
<keyword evidence="1" id="KW-0560">Oxidoreductase</keyword>
<dbReference type="Pfam" id="PF02775">
    <property type="entry name" value="TPP_enzyme_C"/>
    <property type="match status" value="1"/>
</dbReference>
<organism evidence="4 5">
    <name type="scientific">Brockia lithotrophica</name>
    <dbReference type="NCBI Taxonomy" id="933949"/>
    <lineage>
        <taxon>Bacteria</taxon>
        <taxon>Bacillati</taxon>
        <taxon>Bacillota</taxon>
        <taxon>Bacilli</taxon>
        <taxon>Bacillales</taxon>
        <taxon>Bacillales Family X. Incertae Sedis</taxon>
        <taxon>Brockia</taxon>
    </lineage>
</organism>
<proteinExistence type="predicted"/>
<evidence type="ECO:0000256" key="1">
    <source>
        <dbReference type="ARBA" id="ARBA00023002"/>
    </source>
</evidence>
<feature type="region of interest" description="Disordered" evidence="2">
    <location>
        <begin position="1"/>
        <end position="33"/>
    </location>
</feature>
<dbReference type="SUPFAM" id="SSF52518">
    <property type="entry name" value="Thiamin diphosphate-binding fold (THDP-binding)"/>
    <property type="match status" value="1"/>
</dbReference>
<protein>
    <submittedName>
        <fullName evidence="4">2-oxoglutarate oxidoreductase, beta subunit</fullName>
    </submittedName>
</protein>
<name>A0A2T5G6B9_9BACL</name>
<dbReference type="GO" id="GO:0045333">
    <property type="term" value="P:cellular respiration"/>
    <property type="evidence" value="ECO:0007669"/>
    <property type="project" value="UniProtKB-ARBA"/>
</dbReference>
<dbReference type="InterPro" id="IPR051457">
    <property type="entry name" value="2-oxoacid:Fd_oxidoreductase"/>
</dbReference>
<dbReference type="GO" id="GO:0030976">
    <property type="term" value="F:thiamine pyrophosphate binding"/>
    <property type="evidence" value="ECO:0007669"/>
    <property type="project" value="InterPro"/>
</dbReference>
<dbReference type="InterPro" id="IPR029061">
    <property type="entry name" value="THDP-binding"/>
</dbReference>
<comment type="caution">
    <text evidence="4">The sequence shown here is derived from an EMBL/GenBank/DDBJ whole genome shotgun (WGS) entry which is preliminary data.</text>
</comment>
<dbReference type="Gene3D" id="3.40.50.970">
    <property type="match status" value="1"/>
</dbReference>
<reference evidence="4 5" key="1">
    <citation type="submission" date="2017-08" db="EMBL/GenBank/DDBJ databases">
        <title>Burning lignite coal seam in the remote Altai Mountains harbors a hydrogen-driven thermophilic microbial community.</title>
        <authorList>
            <person name="Kadnikov V.V."/>
            <person name="Mardanov A.V."/>
            <person name="Ivasenko D."/>
            <person name="Beletsky A.V."/>
            <person name="Karnachuk O.V."/>
            <person name="Ravin N.V."/>
        </authorList>
    </citation>
    <scope>NUCLEOTIDE SEQUENCE [LARGE SCALE GENOMIC DNA]</scope>
    <source>
        <strain evidence="4">AL31</strain>
    </source>
</reference>
<sequence length="289" mass="31089">MSRDVRESRGAATEEAAGVQAGSPTGSLVREREEGAGRSKVVFARPRALTEARTIYCPGCTHGIIHRLVAEVLEELDLLGRTVGVGSIGCSVLIYDYLDVDMISAAHGRALAVATGVKRVLPDRFVFTYQGDGDLASIGTAETVHAAARGERVTAILVNNGVYGMTGGQMAPTTLPGMRTTTSPAGRDPELTGFPIRMPEMLASLEGAVYLARVTVTSPKEVLRAKRVLKRAFEVQLQGLGFSLVEFLSSCPINWKMDPADALRYIEKEVVKYYPPGEIKVPEGWKPLA</sequence>
<evidence type="ECO:0000256" key="2">
    <source>
        <dbReference type="SAM" id="MobiDB-lite"/>
    </source>
</evidence>
<evidence type="ECO:0000259" key="3">
    <source>
        <dbReference type="Pfam" id="PF02775"/>
    </source>
</evidence>
<gene>
    <name evidence="4" type="ORF">BLITH_1369</name>
</gene>
<evidence type="ECO:0000313" key="5">
    <source>
        <dbReference type="Proteomes" id="UP000244016"/>
    </source>
</evidence>
<evidence type="ECO:0000313" key="4">
    <source>
        <dbReference type="EMBL" id="PTQ51731.1"/>
    </source>
</evidence>
<feature type="domain" description="Thiamine pyrophosphate enzyme TPP-binding" evidence="3">
    <location>
        <begin position="95"/>
        <end position="246"/>
    </location>
</feature>
<dbReference type="InterPro" id="IPR011766">
    <property type="entry name" value="TPP_enzyme_TPP-bd"/>
</dbReference>
<dbReference type="PANTHER" id="PTHR48084">
    <property type="entry name" value="2-OXOGLUTARATE OXIDOREDUCTASE SUBUNIT KORB-RELATED"/>
    <property type="match status" value="1"/>
</dbReference>
<dbReference type="EMBL" id="PEBW01000004">
    <property type="protein sequence ID" value="PTQ51731.1"/>
    <property type="molecule type" value="Genomic_DNA"/>
</dbReference>
<accession>A0A2T5G6B9</accession>
<dbReference type="GO" id="GO:0016625">
    <property type="term" value="F:oxidoreductase activity, acting on the aldehyde or oxo group of donors, iron-sulfur protein as acceptor"/>
    <property type="evidence" value="ECO:0007669"/>
    <property type="project" value="UniProtKB-ARBA"/>
</dbReference>
<dbReference type="Proteomes" id="UP000244016">
    <property type="component" value="Unassembled WGS sequence"/>
</dbReference>